<proteinExistence type="predicted"/>
<protein>
    <submittedName>
        <fullName evidence="1">Uncharacterized protein</fullName>
    </submittedName>
</protein>
<sequence length="198" mass="22064">MLTAWRVKSWVEPLLYRVILLRHRNGSVHQILGFATFTAEIFDRVIQEKTPAFLQVSAKYLFLDGSTHPASLPNMLIAYNSMTNLFVLSSRPKFMPSLAALQGVRCLCLSVEALLNATNTLLCTITHLELRTARDFGTPALVSPLALTPRLTHVAFHGALPSIMLLRALCADARLQCIVLFLSARDIANFRPLTTEFL</sequence>
<dbReference type="Proteomes" id="UP000620124">
    <property type="component" value="Unassembled WGS sequence"/>
</dbReference>
<accession>A0A8H7CFJ8</accession>
<keyword evidence="2" id="KW-1185">Reference proteome</keyword>
<organism evidence="1 2">
    <name type="scientific">Mycena venus</name>
    <dbReference type="NCBI Taxonomy" id="2733690"/>
    <lineage>
        <taxon>Eukaryota</taxon>
        <taxon>Fungi</taxon>
        <taxon>Dikarya</taxon>
        <taxon>Basidiomycota</taxon>
        <taxon>Agaricomycotina</taxon>
        <taxon>Agaricomycetes</taxon>
        <taxon>Agaricomycetidae</taxon>
        <taxon>Agaricales</taxon>
        <taxon>Marasmiineae</taxon>
        <taxon>Mycenaceae</taxon>
        <taxon>Mycena</taxon>
    </lineage>
</organism>
<dbReference type="AlphaFoldDB" id="A0A8H7CFJ8"/>
<reference evidence="1" key="1">
    <citation type="submission" date="2020-05" db="EMBL/GenBank/DDBJ databases">
        <title>Mycena genomes resolve the evolution of fungal bioluminescence.</title>
        <authorList>
            <person name="Tsai I.J."/>
        </authorList>
    </citation>
    <scope>NUCLEOTIDE SEQUENCE</scope>
    <source>
        <strain evidence="1">CCC161011</strain>
    </source>
</reference>
<comment type="caution">
    <text evidence="1">The sequence shown here is derived from an EMBL/GenBank/DDBJ whole genome shotgun (WGS) entry which is preliminary data.</text>
</comment>
<dbReference type="OrthoDB" id="3016630at2759"/>
<evidence type="ECO:0000313" key="1">
    <source>
        <dbReference type="EMBL" id="KAF7334107.1"/>
    </source>
</evidence>
<dbReference type="EMBL" id="JACAZI010000027">
    <property type="protein sequence ID" value="KAF7334107.1"/>
    <property type="molecule type" value="Genomic_DNA"/>
</dbReference>
<gene>
    <name evidence="1" type="ORF">MVEN_02316500</name>
</gene>
<name>A0A8H7CFJ8_9AGAR</name>
<evidence type="ECO:0000313" key="2">
    <source>
        <dbReference type="Proteomes" id="UP000620124"/>
    </source>
</evidence>